<reference evidence="1 2" key="1">
    <citation type="submission" date="2021-01" db="EMBL/GenBank/DDBJ databases">
        <title>Whole genome shotgun sequence of Catellatospora coxensis NBRC 107359.</title>
        <authorList>
            <person name="Komaki H."/>
            <person name="Tamura T."/>
        </authorList>
    </citation>
    <scope>NUCLEOTIDE SEQUENCE [LARGE SCALE GENOMIC DNA]</scope>
    <source>
        <strain evidence="1 2">NBRC 107359</strain>
    </source>
</reference>
<dbReference type="AlphaFoldDB" id="A0A8J3KUE2"/>
<organism evidence="1 2">
    <name type="scientific">Catellatospora coxensis</name>
    <dbReference type="NCBI Taxonomy" id="310354"/>
    <lineage>
        <taxon>Bacteria</taxon>
        <taxon>Bacillati</taxon>
        <taxon>Actinomycetota</taxon>
        <taxon>Actinomycetes</taxon>
        <taxon>Micromonosporales</taxon>
        <taxon>Micromonosporaceae</taxon>
        <taxon>Catellatospora</taxon>
    </lineage>
</organism>
<protein>
    <submittedName>
        <fullName evidence="1">Uncharacterized protein</fullName>
    </submittedName>
</protein>
<evidence type="ECO:0000313" key="1">
    <source>
        <dbReference type="EMBL" id="GIG07310.1"/>
    </source>
</evidence>
<evidence type="ECO:0000313" key="2">
    <source>
        <dbReference type="Proteomes" id="UP000630887"/>
    </source>
</evidence>
<accession>A0A8J3KUE2</accession>
<dbReference type="Proteomes" id="UP000630887">
    <property type="component" value="Unassembled WGS sequence"/>
</dbReference>
<sequence>MELMRGLWADARRVGDDELAAMLRLPDWRPRLTAAWLIGLDRRTRFRAELAELLLASQVAYAGKGYAFALARFGEPSDAEVLVAYLERYLPSGLPYDQGYVLDSLVYLDDRLGTGHAARVVDPTGPWWQPWFGVDDPGGFGARIAKVSAYADATMPPAGD</sequence>
<comment type="caution">
    <text evidence="1">The sequence shown here is derived from an EMBL/GenBank/DDBJ whole genome shotgun (WGS) entry which is preliminary data.</text>
</comment>
<keyword evidence="2" id="KW-1185">Reference proteome</keyword>
<gene>
    <name evidence="1" type="ORF">Cco03nite_40100</name>
</gene>
<dbReference type="InterPro" id="IPR046042">
    <property type="entry name" value="DUF6000"/>
</dbReference>
<proteinExistence type="predicted"/>
<dbReference type="EMBL" id="BONI01000033">
    <property type="protein sequence ID" value="GIG07310.1"/>
    <property type="molecule type" value="Genomic_DNA"/>
</dbReference>
<dbReference type="Pfam" id="PF19463">
    <property type="entry name" value="DUF6000"/>
    <property type="match status" value="1"/>
</dbReference>
<name>A0A8J3KUE2_9ACTN</name>